<evidence type="ECO:0000313" key="2">
    <source>
        <dbReference type="Proteomes" id="UP000708208"/>
    </source>
</evidence>
<feature type="non-terminal residue" evidence="1">
    <location>
        <position position="1"/>
    </location>
</feature>
<keyword evidence="2" id="KW-1185">Reference proteome</keyword>
<sequence>AWFINGYVNSAALSADYLHDLL</sequence>
<evidence type="ECO:0000313" key="1">
    <source>
        <dbReference type="EMBL" id="CAG7786021.1"/>
    </source>
</evidence>
<proteinExistence type="predicted"/>
<gene>
    <name evidence="1" type="ORF">AFUS01_LOCUS24606</name>
</gene>
<name>A0A8J2KH59_9HEXA</name>
<comment type="caution">
    <text evidence="1">The sequence shown here is derived from an EMBL/GenBank/DDBJ whole genome shotgun (WGS) entry which is preliminary data.</text>
</comment>
<organism evidence="1 2">
    <name type="scientific">Allacma fusca</name>
    <dbReference type="NCBI Taxonomy" id="39272"/>
    <lineage>
        <taxon>Eukaryota</taxon>
        <taxon>Metazoa</taxon>
        <taxon>Ecdysozoa</taxon>
        <taxon>Arthropoda</taxon>
        <taxon>Hexapoda</taxon>
        <taxon>Collembola</taxon>
        <taxon>Symphypleona</taxon>
        <taxon>Sminthuridae</taxon>
        <taxon>Allacma</taxon>
    </lineage>
</organism>
<dbReference type="Proteomes" id="UP000708208">
    <property type="component" value="Unassembled WGS sequence"/>
</dbReference>
<reference evidence="1" key="1">
    <citation type="submission" date="2021-06" db="EMBL/GenBank/DDBJ databases">
        <authorList>
            <person name="Hodson N. C."/>
            <person name="Mongue J. A."/>
            <person name="Jaron S. K."/>
        </authorList>
    </citation>
    <scope>NUCLEOTIDE SEQUENCE</scope>
</reference>
<dbReference type="AlphaFoldDB" id="A0A8J2KH59"/>
<accession>A0A8J2KH59</accession>
<dbReference type="EMBL" id="CAJVCH010308909">
    <property type="protein sequence ID" value="CAG7786021.1"/>
    <property type="molecule type" value="Genomic_DNA"/>
</dbReference>
<protein>
    <submittedName>
        <fullName evidence="1">Uncharacterized protein</fullName>
    </submittedName>
</protein>